<sequence length="211" mass="22641">MSFIEMHNVSKVIKGHQLLQDVSLSIEEHQIIALEGINGSGKTLMLKAMLGLIKTDGQITVAGGSVQPKLKYPIRAGILIENPSVINDLTAQQNLALLAALQSGIDTMMITDLLVSFDLGQVGNQKVKKFSLGMKQKLGIAQALLGSNPLIVLDEPTNALDEASIDRLVSLIQSVQDGGSTFVIASHDRDFVEKIADRRFNVKAGVVSEAI</sequence>
<name>A0A0R2AXW4_9LACO</name>
<evidence type="ECO:0000259" key="4">
    <source>
        <dbReference type="PROSITE" id="PS50893"/>
    </source>
</evidence>
<feature type="domain" description="ABC transporter" evidence="4">
    <location>
        <begin position="4"/>
        <end position="211"/>
    </location>
</feature>
<dbReference type="OrthoDB" id="9804819at2"/>
<gene>
    <name evidence="5" type="ORF">FC34_GL000855</name>
</gene>
<dbReference type="PANTHER" id="PTHR42939">
    <property type="entry name" value="ABC TRANSPORTER ATP-BINDING PROTEIN ALBC-RELATED"/>
    <property type="match status" value="1"/>
</dbReference>
<keyword evidence="1" id="KW-0813">Transport</keyword>
<dbReference type="Pfam" id="PF00005">
    <property type="entry name" value="ABC_tran"/>
    <property type="match status" value="1"/>
</dbReference>
<dbReference type="InterPro" id="IPR003593">
    <property type="entry name" value="AAA+_ATPase"/>
</dbReference>
<dbReference type="InterPro" id="IPR051782">
    <property type="entry name" value="ABC_Transporter_VariousFunc"/>
</dbReference>
<dbReference type="RefSeq" id="WP_057894160.1">
    <property type="nucleotide sequence ID" value="NZ_AYZQ01000002.1"/>
</dbReference>
<dbReference type="GO" id="GO:0005524">
    <property type="term" value="F:ATP binding"/>
    <property type="evidence" value="ECO:0007669"/>
    <property type="project" value="UniProtKB-KW"/>
</dbReference>
<keyword evidence="3 5" id="KW-0067">ATP-binding</keyword>
<dbReference type="SMART" id="SM00382">
    <property type="entry name" value="AAA"/>
    <property type="match status" value="1"/>
</dbReference>
<protein>
    <submittedName>
        <fullName evidence="5">ABC transporter, ATP-binding protein</fullName>
    </submittedName>
</protein>
<dbReference type="PATRIC" id="fig|1423727.3.peg.862"/>
<dbReference type="InterPro" id="IPR027417">
    <property type="entry name" value="P-loop_NTPase"/>
</dbReference>
<keyword evidence="6" id="KW-1185">Reference proteome</keyword>
<proteinExistence type="predicted"/>
<dbReference type="SUPFAM" id="SSF52540">
    <property type="entry name" value="P-loop containing nucleoside triphosphate hydrolases"/>
    <property type="match status" value="1"/>
</dbReference>
<keyword evidence="2" id="KW-0547">Nucleotide-binding</keyword>
<accession>A0A0R2AXW4</accession>
<organism evidence="5 6">
    <name type="scientific">Lacticaseibacillus brantae DSM 23927</name>
    <dbReference type="NCBI Taxonomy" id="1423727"/>
    <lineage>
        <taxon>Bacteria</taxon>
        <taxon>Bacillati</taxon>
        <taxon>Bacillota</taxon>
        <taxon>Bacilli</taxon>
        <taxon>Lactobacillales</taxon>
        <taxon>Lactobacillaceae</taxon>
        <taxon>Lacticaseibacillus</taxon>
    </lineage>
</organism>
<reference evidence="5 6" key="1">
    <citation type="journal article" date="2015" name="Genome Announc.">
        <title>Expanding the biotechnology potential of lactobacilli through comparative genomics of 213 strains and associated genera.</title>
        <authorList>
            <person name="Sun Z."/>
            <person name="Harris H.M."/>
            <person name="McCann A."/>
            <person name="Guo C."/>
            <person name="Argimon S."/>
            <person name="Zhang W."/>
            <person name="Yang X."/>
            <person name="Jeffery I.B."/>
            <person name="Cooney J.C."/>
            <person name="Kagawa T.F."/>
            <person name="Liu W."/>
            <person name="Song Y."/>
            <person name="Salvetti E."/>
            <person name="Wrobel A."/>
            <person name="Rasinkangas P."/>
            <person name="Parkhill J."/>
            <person name="Rea M.C."/>
            <person name="O'Sullivan O."/>
            <person name="Ritari J."/>
            <person name="Douillard F.P."/>
            <person name="Paul Ross R."/>
            <person name="Yang R."/>
            <person name="Briner A.E."/>
            <person name="Felis G.E."/>
            <person name="de Vos W.M."/>
            <person name="Barrangou R."/>
            <person name="Klaenhammer T.R."/>
            <person name="Caufield P.W."/>
            <person name="Cui Y."/>
            <person name="Zhang H."/>
            <person name="O'Toole P.W."/>
        </authorList>
    </citation>
    <scope>NUCLEOTIDE SEQUENCE [LARGE SCALE GENOMIC DNA]</scope>
    <source>
        <strain evidence="5 6">DSM 23927</strain>
    </source>
</reference>
<dbReference type="PROSITE" id="PS50893">
    <property type="entry name" value="ABC_TRANSPORTER_2"/>
    <property type="match status" value="1"/>
</dbReference>
<evidence type="ECO:0000313" key="5">
    <source>
        <dbReference type="EMBL" id="KRM71879.1"/>
    </source>
</evidence>
<evidence type="ECO:0000256" key="2">
    <source>
        <dbReference type="ARBA" id="ARBA00022741"/>
    </source>
</evidence>
<dbReference type="STRING" id="1423727.FC34_GL000855"/>
<dbReference type="Proteomes" id="UP000051672">
    <property type="component" value="Unassembled WGS sequence"/>
</dbReference>
<dbReference type="GO" id="GO:0016887">
    <property type="term" value="F:ATP hydrolysis activity"/>
    <property type="evidence" value="ECO:0007669"/>
    <property type="project" value="InterPro"/>
</dbReference>
<evidence type="ECO:0000313" key="6">
    <source>
        <dbReference type="Proteomes" id="UP000051672"/>
    </source>
</evidence>
<dbReference type="PANTHER" id="PTHR42939:SF1">
    <property type="entry name" value="ABC TRANSPORTER ATP-BINDING PROTEIN ALBC-RELATED"/>
    <property type="match status" value="1"/>
</dbReference>
<dbReference type="EMBL" id="AYZQ01000002">
    <property type="protein sequence ID" value="KRM71879.1"/>
    <property type="molecule type" value="Genomic_DNA"/>
</dbReference>
<dbReference type="AlphaFoldDB" id="A0A0R2AXW4"/>
<comment type="caution">
    <text evidence="5">The sequence shown here is derived from an EMBL/GenBank/DDBJ whole genome shotgun (WGS) entry which is preliminary data.</text>
</comment>
<dbReference type="Gene3D" id="3.40.50.300">
    <property type="entry name" value="P-loop containing nucleotide triphosphate hydrolases"/>
    <property type="match status" value="1"/>
</dbReference>
<evidence type="ECO:0000256" key="1">
    <source>
        <dbReference type="ARBA" id="ARBA00022448"/>
    </source>
</evidence>
<dbReference type="InterPro" id="IPR017871">
    <property type="entry name" value="ABC_transporter-like_CS"/>
</dbReference>
<evidence type="ECO:0000256" key="3">
    <source>
        <dbReference type="ARBA" id="ARBA00022840"/>
    </source>
</evidence>
<dbReference type="PROSITE" id="PS00211">
    <property type="entry name" value="ABC_TRANSPORTER_1"/>
    <property type="match status" value="1"/>
</dbReference>
<dbReference type="InterPro" id="IPR003439">
    <property type="entry name" value="ABC_transporter-like_ATP-bd"/>
</dbReference>